<dbReference type="Gene3D" id="2.40.70.10">
    <property type="entry name" value="Acid Proteases"/>
    <property type="match status" value="2"/>
</dbReference>
<evidence type="ECO:0000313" key="2">
    <source>
        <dbReference type="Proteomes" id="UP000037460"/>
    </source>
</evidence>
<evidence type="ECO:0000313" key="1">
    <source>
        <dbReference type="EMBL" id="KOO30531.1"/>
    </source>
</evidence>
<keyword evidence="2" id="KW-1185">Reference proteome</keyword>
<organism evidence="1 2">
    <name type="scientific">Chrysochromulina tobinii</name>
    <dbReference type="NCBI Taxonomy" id="1460289"/>
    <lineage>
        <taxon>Eukaryota</taxon>
        <taxon>Haptista</taxon>
        <taxon>Haptophyta</taxon>
        <taxon>Prymnesiophyceae</taxon>
        <taxon>Prymnesiales</taxon>
        <taxon>Chrysochromulinaceae</taxon>
        <taxon>Chrysochromulina</taxon>
    </lineage>
</organism>
<protein>
    <recommendedName>
        <fullName evidence="3">Peptidase A2 domain-containing protein</fullName>
    </recommendedName>
</protein>
<sequence>MLSSPVQKARQLRGEATVIGVTLDFIVDTAANANTISAQVAGPTVQGGLELQQVGSLSGVVGAAGAFGGTSPTYSLGVAELADLPKEERIPFISGLTASALPIAAPAAAGLLGVSFLNSFPGGVEFVWGSGGVPPSITFFGDSAGTAASRAELSAVKVTSLAGSCLPTVPLRINGVVVNALLDTGSPITVLNKAAATLVGLEEGSGAAETSNPLASFAAGVKSRVKSAQAVARGDVLTVGGLHGPVQLTRTQSAVAMSLGDSASFGNDLRPYVGDLPGLALLDGLGASAGPAVVLGTDVLRRRPRMIYTAHEVFV</sequence>
<evidence type="ECO:0008006" key="3">
    <source>
        <dbReference type="Google" id="ProtNLM"/>
    </source>
</evidence>
<dbReference type="GO" id="GO:0006508">
    <property type="term" value="P:proteolysis"/>
    <property type="evidence" value="ECO:0007669"/>
    <property type="project" value="InterPro"/>
</dbReference>
<dbReference type="AlphaFoldDB" id="A0A0M0JV40"/>
<accession>A0A0M0JV40</accession>
<dbReference type="Pfam" id="PF13650">
    <property type="entry name" value="Asp_protease_2"/>
    <property type="match status" value="1"/>
</dbReference>
<name>A0A0M0JV40_9EUKA</name>
<dbReference type="InterPro" id="IPR001969">
    <property type="entry name" value="Aspartic_peptidase_AS"/>
</dbReference>
<dbReference type="SUPFAM" id="SSF50630">
    <property type="entry name" value="Acid proteases"/>
    <property type="match status" value="1"/>
</dbReference>
<gene>
    <name evidence="1" type="ORF">Ctob_004992</name>
</gene>
<dbReference type="Proteomes" id="UP000037460">
    <property type="component" value="Unassembled WGS sequence"/>
</dbReference>
<dbReference type="GO" id="GO:0004190">
    <property type="term" value="F:aspartic-type endopeptidase activity"/>
    <property type="evidence" value="ECO:0007669"/>
    <property type="project" value="InterPro"/>
</dbReference>
<comment type="caution">
    <text evidence="1">The sequence shown here is derived from an EMBL/GenBank/DDBJ whole genome shotgun (WGS) entry which is preliminary data.</text>
</comment>
<dbReference type="OrthoDB" id="45996at2759"/>
<proteinExistence type="predicted"/>
<reference evidence="2" key="1">
    <citation type="journal article" date="2015" name="PLoS Genet.">
        <title>Genome Sequence and Transcriptome Analyses of Chrysochromulina tobin: Metabolic Tools for Enhanced Algal Fitness in the Prominent Order Prymnesiales (Haptophyceae).</title>
        <authorList>
            <person name="Hovde B.T."/>
            <person name="Deodato C.R."/>
            <person name="Hunsperger H.M."/>
            <person name="Ryken S.A."/>
            <person name="Yost W."/>
            <person name="Jha R.K."/>
            <person name="Patterson J."/>
            <person name="Monnat R.J. Jr."/>
            <person name="Barlow S.B."/>
            <person name="Starkenburg S.R."/>
            <person name="Cattolico R.A."/>
        </authorList>
    </citation>
    <scope>NUCLEOTIDE SEQUENCE</scope>
    <source>
        <strain evidence="2">CCMP291</strain>
    </source>
</reference>
<dbReference type="InterPro" id="IPR021109">
    <property type="entry name" value="Peptidase_aspartic_dom_sf"/>
</dbReference>
<dbReference type="EMBL" id="JWZX01002205">
    <property type="protein sequence ID" value="KOO30531.1"/>
    <property type="molecule type" value="Genomic_DNA"/>
</dbReference>
<dbReference type="PROSITE" id="PS00141">
    <property type="entry name" value="ASP_PROTEASE"/>
    <property type="match status" value="1"/>
</dbReference>